<sequence length="405" mass="45865">MIKLANALSNFNRFVSLAFIFIWFALLVTPSGIHIFISNSEKSNSENRELALLPPTPLTLRDRLSWPGKMDLYLNDHFGLRMEMIEWNNLVHFNIFRDLNSLQLTSGKDDFLFFNSHIAQDPLSMIHFLCGRRTKPHDYQNMATTLSAFMHLALATIPNSHFAVVPTKPVVYQDKFPDWLQQQCTGAIPPVPEIIKQVKRDPSLAGKIISPVSEMREIATRHEFYTKANFHWIGDGARPVAQLIASDFFHLSAILALPTAPKKEPADIQRFLPGVRLENNFSEPNYQKAGITECRGSVCFPEFSTSAAKIGDLSRFTHSDNKGPKLLIISDSFGNGIAGLFSEYFGEIWHISVNNIKTLTPAELSSVRDISLNQFKPDHVLFLWHDFSIGYFDQNAKIFVTAHKN</sequence>
<comment type="caution">
    <text evidence="2">The sequence shown here is derived from an EMBL/GenBank/DDBJ whole genome shotgun (WGS) entry which is preliminary data.</text>
</comment>
<dbReference type="Proteomes" id="UP000680158">
    <property type="component" value="Unassembled WGS sequence"/>
</dbReference>
<reference evidence="2 3" key="1">
    <citation type="submission" date="2021-04" db="EMBL/GenBank/DDBJ databases">
        <title>novel species isolated from subtropical streams in China.</title>
        <authorList>
            <person name="Lu H."/>
        </authorList>
    </citation>
    <scope>NUCLEOTIDE SEQUENCE [LARGE SCALE GENOMIC DNA]</scope>
    <source>
        <strain evidence="2 3">BYS107W</strain>
    </source>
</reference>
<accession>A0A941DHY3</accession>
<evidence type="ECO:0000313" key="2">
    <source>
        <dbReference type="EMBL" id="MBR7748261.1"/>
    </source>
</evidence>
<evidence type="ECO:0000313" key="3">
    <source>
        <dbReference type="Proteomes" id="UP000680158"/>
    </source>
</evidence>
<keyword evidence="1" id="KW-0812">Transmembrane</keyword>
<keyword evidence="1" id="KW-0472">Membrane</keyword>
<name>A0A941DHY3_9BURK</name>
<evidence type="ECO:0008006" key="4">
    <source>
        <dbReference type="Google" id="ProtNLM"/>
    </source>
</evidence>
<dbReference type="RefSeq" id="WP_212685590.1">
    <property type="nucleotide sequence ID" value="NZ_JAGSPM010000014.1"/>
</dbReference>
<gene>
    <name evidence="2" type="ORF">KDM92_16880</name>
</gene>
<keyword evidence="3" id="KW-1185">Reference proteome</keyword>
<keyword evidence="1" id="KW-1133">Transmembrane helix</keyword>
<dbReference type="AlphaFoldDB" id="A0A941DHY3"/>
<dbReference type="EMBL" id="JAGSPM010000014">
    <property type="protein sequence ID" value="MBR7748261.1"/>
    <property type="molecule type" value="Genomic_DNA"/>
</dbReference>
<evidence type="ECO:0000256" key="1">
    <source>
        <dbReference type="SAM" id="Phobius"/>
    </source>
</evidence>
<organism evidence="2 3">
    <name type="scientific">Undibacterium baiyunense</name>
    <dbReference type="NCBI Taxonomy" id="2828731"/>
    <lineage>
        <taxon>Bacteria</taxon>
        <taxon>Pseudomonadati</taxon>
        <taxon>Pseudomonadota</taxon>
        <taxon>Betaproteobacteria</taxon>
        <taxon>Burkholderiales</taxon>
        <taxon>Oxalobacteraceae</taxon>
        <taxon>Undibacterium</taxon>
    </lineage>
</organism>
<proteinExistence type="predicted"/>
<protein>
    <recommendedName>
        <fullName evidence="4">AlgX/AlgJ SGNH hydrolase-like domain-containing protein</fullName>
    </recommendedName>
</protein>
<feature type="transmembrane region" description="Helical" evidence="1">
    <location>
        <begin position="12"/>
        <end position="37"/>
    </location>
</feature>